<dbReference type="RefSeq" id="WP_075820827.1">
    <property type="nucleotide sequence ID" value="NZ_MPJW01000206.1"/>
</dbReference>
<dbReference type="GO" id="GO:0004803">
    <property type="term" value="F:transposase activity"/>
    <property type="evidence" value="ECO:0007669"/>
    <property type="project" value="InterPro"/>
</dbReference>
<feature type="domain" description="Transposase IS116/IS110/IS902 C-terminal" evidence="2">
    <location>
        <begin position="229"/>
        <end position="298"/>
    </location>
</feature>
<dbReference type="GeneID" id="82203643"/>
<dbReference type="GO" id="GO:0003677">
    <property type="term" value="F:DNA binding"/>
    <property type="evidence" value="ECO:0007669"/>
    <property type="project" value="InterPro"/>
</dbReference>
<dbReference type="GO" id="GO:0006313">
    <property type="term" value="P:DNA transposition"/>
    <property type="evidence" value="ECO:0007669"/>
    <property type="project" value="InterPro"/>
</dbReference>
<dbReference type="PANTHER" id="PTHR33055">
    <property type="entry name" value="TRANSPOSASE FOR INSERTION SEQUENCE ELEMENT IS1111A"/>
    <property type="match status" value="1"/>
</dbReference>
<dbReference type="AlphaFoldDB" id="A0A1U7NDL4"/>
<comment type="caution">
    <text evidence="3">The sequence shown here is derived from an EMBL/GenBank/DDBJ whole genome shotgun (WGS) entry which is preliminary data.</text>
</comment>
<dbReference type="PANTHER" id="PTHR33055:SF15">
    <property type="entry name" value="TRANSPOSASE-RELATED"/>
    <property type="match status" value="1"/>
</dbReference>
<accession>A0A1U7NDL4</accession>
<protein>
    <submittedName>
        <fullName evidence="3">Uncharacterized protein</fullName>
    </submittedName>
</protein>
<evidence type="ECO:0000259" key="1">
    <source>
        <dbReference type="Pfam" id="PF01548"/>
    </source>
</evidence>
<keyword evidence="4" id="KW-1185">Reference proteome</keyword>
<feature type="domain" description="Transposase IS110-like N-terminal" evidence="1">
    <location>
        <begin position="7"/>
        <end position="157"/>
    </location>
</feature>
<feature type="non-terminal residue" evidence="3">
    <location>
        <position position="371"/>
    </location>
</feature>
<gene>
    <name evidence="3" type="ORF">BO222_10835</name>
</gene>
<proteinExistence type="predicted"/>
<dbReference type="Pfam" id="PF02371">
    <property type="entry name" value="Transposase_20"/>
    <property type="match status" value="1"/>
</dbReference>
<dbReference type="OrthoDB" id="1641202at2"/>
<dbReference type="EMBL" id="MPJW01000206">
    <property type="protein sequence ID" value="OLU37359.1"/>
    <property type="molecule type" value="Genomic_DNA"/>
</dbReference>
<dbReference type="InterPro" id="IPR002525">
    <property type="entry name" value="Transp_IS110-like_N"/>
</dbReference>
<reference evidence="3 4" key="1">
    <citation type="submission" date="2016-11" db="EMBL/GenBank/DDBJ databases">
        <title>Description of two novel members of the family Erysipelotrichaceae: Ileibacterium lipovorans gen. nov., sp. nov. and Dubosiella newyorkensis, gen. nov., sp. nov.</title>
        <authorList>
            <person name="Cox L.M."/>
            <person name="Sohn J."/>
            <person name="Tyrrell K.L."/>
            <person name="Citron D.M."/>
            <person name="Lawson P.A."/>
            <person name="Patel N.B."/>
            <person name="Iizumi T."/>
            <person name="Perez-Perez G.I."/>
            <person name="Goldstein E.J."/>
            <person name="Blaser M.J."/>
        </authorList>
    </citation>
    <scope>NUCLEOTIDE SEQUENCE [LARGE SCALE GENOMIC DNA]</scope>
    <source>
        <strain evidence="3 4">NYU-BL-A3</strain>
    </source>
</reference>
<evidence type="ECO:0000313" key="3">
    <source>
        <dbReference type="EMBL" id="OLU37359.1"/>
    </source>
</evidence>
<dbReference type="InterPro" id="IPR003346">
    <property type="entry name" value="Transposase_20"/>
</dbReference>
<dbReference type="NCBIfam" id="NF033542">
    <property type="entry name" value="transpos_IS110"/>
    <property type="match status" value="1"/>
</dbReference>
<name>A0A1U7NDL4_9FIRM</name>
<evidence type="ECO:0000313" key="4">
    <source>
        <dbReference type="Proteomes" id="UP000186341"/>
    </source>
</evidence>
<evidence type="ECO:0000259" key="2">
    <source>
        <dbReference type="Pfam" id="PF02371"/>
    </source>
</evidence>
<dbReference type="Pfam" id="PF01548">
    <property type="entry name" value="DEDD_Tnp_IS110"/>
    <property type="match status" value="1"/>
</dbReference>
<organism evidence="3 4">
    <name type="scientific">Ileibacterium valens</name>
    <dbReference type="NCBI Taxonomy" id="1862668"/>
    <lineage>
        <taxon>Bacteria</taxon>
        <taxon>Bacillati</taxon>
        <taxon>Bacillota</taxon>
        <taxon>Erysipelotrichia</taxon>
        <taxon>Erysipelotrichales</taxon>
        <taxon>Erysipelotrichaceae</taxon>
        <taxon>Ileibacterium</taxon>
    </lineage>
</organism>
<sequence>MTRIIKIGMDVHKDSFTLCAMEPKFGGKDTVFSTIKTGPHADLVVDYIDHIREKMQDDDLDIECGYEAGCLGYVLYAELKARGVKCTILAPTTMMAPQGKRVKTDARDALMIAQCLSYGGYKAVHIPTDQDAAVSGFLRMRDDHKAALKKIKQQILSFALRNGLRCEANNWTQVHLQFLRYQKCDPVVRETLNEYLQTYDYLNNRIDAMNKRIHEFCQEKAYCENVKKLQCLIGIKEHTALALITEVGDFTRFDKGNTLGAYLGLTPGEQSSGAKIVRTRISKAGNGHLRKLLTESAQGICKGQIGYKSKDLKSRQEGNSKEVIAYADRANEYMRRKYYRLIRKGKKHNIAVTAIARDLSCFVWGLMTDNI</sequence>
<dbReference type="Proteomes" id="UP000186341">
    <property type="component" value="Unassembled WGS sequence"/>
</dbReference>
<dbReference type="InterPro" id="IPR047650">
    <property type="entry name" value="Transpos_IS110"/>
</dbReference>